<feature type="binding site" evidence="12">
    <location>
        <position position="132"/>
    </location>
    <ligand>
        <name>L-glutamate</name>
        <dbReference type="ChEBI" id="CHEBI:29985"/>
    </ligand>
</feature>
<keyword evidence="7 15" id="KW-0472">Membrane</keyword>
<dbReference type="InterPro" id="IPR001508">
    <property type="entry name" value="Iono_Glu_rcpt_met"/>
</dbReference>
<dbReference type="GO" id="GO:0035249">
    <property type="term" value="P:synaptic transmission, glutamatergic"/>
    <property type="evidence" value="ECO:0000318"/>
    <property type="project" value="GO_Central"/>
</dbReference>
<protein>
    <recommendedName>
        <fullName evidence="16">Ionotropic glutamate receptor C-terminal domain-containing protein</fullName>
    </recommendedName>
</protein>
<evidence type="ECO:0000256" key="11">
    <source>
        <dbReference type="ARBA" id="ARBA00023303"/>
    </source>
</evidence>
<dbReference type="GO" id="GO:0005886">
    <property type="term" value="C:plasma membrane"/>
    <property type="evidence" value="ECO:0000318"/>
    <property type="project" value="GO_Central"/>
</dbReference>
<evidence type="ECO:0000256" key="5">
    <source>
        <dbReference type="ARBA" id="ARBA00022989"/>
    </source>
</evidence>
<dbReference type="OrthoDB" id="5984008at2759"/>
<gene>
    <name evidence="18" type="primary">20215335</name>
    <name evidence="17" type="ORF">HELRODRAFT_76743</name>
</gene>
<keyword evidence="4 15" id="KW-0812">Transmembrane</keyword>
<feature type="transmembrane region" description="Helical" evidence="15">
    <location>
        <begin position="6"/>
        <end position="26"/>
    </location>
</feature>
<dbReference type="GO" id="GO:0050804">
    <property type="term" value="P:modulation of chemical synaptic transmission"/>
    <property type="evidence" value="ECO:0000318"/>
    <property type="project" value="GO_Central"/>
</dbReference>
<dbReference type="InterPro" id="IPR015683">
    <property type="entry name" value="Ionotropic_Glu_rcpt"/>
</dbReference>
<feature type="domain" description="Ionotropic glutamate receptor C-terminal" evidence="16">
    <location>
        <begin position="22"/>
        <end position="246"/>
    </location>
</feature>
<dbReference type="InterPro" id="IPR001320">
    <property type="entry name" value="Iontro_rcpt_C"/>
</dbReference>
<dbReference type="Gene3D" id="1.10.287.70">
    <property type="match status" value="1"/>
</dbReference>
<feature type="transmembrane region" description="Helical" evidence="15">
    <location>
        <begin position="266"/>
        <end position="288"/>
    </location>
</feature>
<dbReference type="EnsemblMetazoa" id="HelroT76743">
    <property type="protein sequence ID" value="HelroP76743"/>
    <property type="gene ID" value="HelroG76743"/>
</dbReference>
<dbReference type="RefSeq" id="XP_009014524.1">
    <property type="nucleotide sequence ID" value="XM_009016276.1"/>
</dbReference>
<evidence type="ECO:0000256" key="14">
    <source>
        <dbReference type="PIRSR" id="PIRSR601508-3"/>
    </source>
</evidence>
<dbReference type="EMBL" id="AMQM01003555">
    <property type="status" value="NOT_ANNOTATED_CDS"/>
    <property type="molecule type" value="Genomic_DNA"/>
</dbReference>
<dbReference type="OMA" id="WRITSHI"/>
<dbReference type="GeneID" id="20215335"/>
<keyword evidence="14" id="KW-1015">Disulfide bond</keyword>
<dbReference type="HOGENOM" id="CLU_007257_0_3_1"/>
<dbReference type="PRINTS" id="PR00177">
    <property type="entry name" value="NMDARECEPTOR"/>
</dbReference>
<keyword evidence="3" id="KW-1003">Cell membrane</keyword>
<dbReference type="GO" id="GO:0098839">
    <property type="term" value="C:postsynaptic density membrane"/>
    <property type="evidence" value="ECO:0000318"/>
    <property type="project" value="GO_Central"/>
</dbReference>
<evidence type="ECO:0000313" key="18">
    <source>
        <dbReference type="EnsemblMetazoa" id="HelroP76743"/>
    </source>
</evidence>
<organism evidence="18 19">
    <name type="scientific">Helobdella robusta</name>
    <name type="common">Californian leech</name>
    <dbReference type="NCBI Taxonomy" id="6412"/>
    <lineage>
        <taxon>Eukaryota</taxon>
        <taxon>Metazoa</taxon>
        <taxon>Spiralia</taxon>
        <taxon>Lophotrochozoa</taxon>
        <taxon>Annelida</taxon>
        <taxon>Clitellata</taxon>
        <taxon>Hirudinea</taxon>
        <taxon>Rhynchobdellida</taxon>
        <taxon>Glossiphoniidae</taxon>
        <taxon>Helobdella</taxon>
    </lineage>
</organism>
<evidence type="ECO:0000256" key="3">
    <source>
        <dbReference type="ARBA" id="ARBA00022475"/>
    </source>
</evidence>
<dbReference type="STRING" id="6412.T1G2N7"/>
<dbReference type="KEGG" id="hro:HELRODRAFT_76743"/>
<feature type="site" description="Crucial to convey clamshell closure to channel opening" evidence="13">
    <location>
        <position position="111"/>
    </location>
</feature>
<dbReference type="SUPFAM" id="SSF53850">
    <property type="entry name" value="Periplasmic binding protein-like II"/>
    <property type="match status" value="1"/>
</dbReference>
<feature type="binding site" evidence="12">
    <location>
        <position position="133"/>
    </location>
    <ligand>
        <name>L-glutamate</name>
        <dbReference type="ChEBI" id="CHEBI:29985"/>
    </ligand>
</feature>
<evidence type="ECO:0000256" key="12">
    <source>
        <dbReference type="PIRSR" id="PIRSR601508-1"/>
    </source>
</evidence>
<dbReference type="AlphaFoldDB" id="T1G2N7"/>
<dbReference type="Proteomes" id="UP000015101">
    <property type="component" value="Unassembled WGS sequence"/>
</dbReference>
<dbReference type="PANTHER" id="PTHR18966">
    <property type="entry name" value="IONOTROPIC GLUTAMATE RECEPTOR"/>
    <property type="match status" value="1"/>
</dbReference>
<sequence length="299" mass="34000">MDPLSYKIWMCIIFSYLAVSMVLFFVSRFSPNEWQIEDSVHGPTYVNDFTILNSLWFALGAFMRRGCEVCPRSLSGRIVGSAWWFFTLIIISSYTANLAAFLTIERMLTPIKNADDLSKQTEILYGTLDAGSTQTFFRTSKIDVYKRMWNFMYSRPSVFVKTTDEGIARVRNAKGKYAFLVESTMNDYANQRKPCNTMKVGDNLDSKGYGVATYIGSDLREGINVAVLKLLEKEYLQKLQKKWWYDKGECGGGSSQSSLSLSNVAGIFYILIGGLGLSMIIASLEFFYKSRIELKRQKV</sequence>
<dbReference type="InParanoid" id="T1G2N7"/>
<evidence type="ECO:0000256" key="9">
    <source>
        <dbReference type="ARBA" id="ARBA00023180"/>
    </source>
</evidence>
<dbReference type="FunFam" id="3.40.190.10:FF:000087">
    <property type="entry name" value="glutamate receptor 4 isoform X2"/>
    <property type="match status" value="1"/>
</dbReference>
<proteinExistence type="predicted"/>
<evidence type="ECO:0000313" key="17">
    <source>
        <dbReference type="EMBL" id="ESO07146.1"/>
    </source>
</evidence>
<dbReference type="FunFam" id="1.10.287.70:FF:000067">
    <property type="entry name" value="glutamate receptor 2 isoform X1"/>
    <property type="match status" value="1"/>
</dbReference>
<dbReference type="Gene3D" id="3.40.190.10">
    <property type="entry name" value="Periplasmic binding protein-like II"/>
    <property type="match status" value="1"/>
</dbReference>
<keyword evidence="6" id="KW-0406">Ion transport</keyword>
<evidence type="ECO:0000256" key="4">
    <source>
        <dbReference type="ARBA" id="ARBA00022692"/>
    </source>
</evidence>
<dbReference type="CTD" id="20215335"/>
<keyword evidence="5 15" id="KW-1133">Transmembrane helix</keyword>
<keyword evidence="10" id="KW-1071">Ligand-gated ion channel</keyword>
<keyword evidence="9" id="KW-0325">Glycoprotein</keyword>
<evidence type="ECO:0000256" key="15">
    <source>
        <dbReference type="SAM" id="Phobius"/>
    </source>
</evidence>
<feature type="site" description="Interaction with the cone snail toxin Con-ikot-ikot" evidence="13">
    <location>
        <position position="138"/>
    </location>
</feature>
<dbReference type="EMBL" id="KB096222">
    <property type="protein sequence ID" value="ESO07146.1"/>
    <property type="molecule type" value="Genomic_DNA"/>
</dbReference>
<evidence type="ECO:0000256" key="8">
    <source>
        <dbReference type="ARBA" id="ARBA00023170"/>
    </source>
</evidence>
<reference evidence="18" key="3">
    <citation type="submission" date="2015-06" db="UniProtKB">
        <authorList>
            <consortium name="EnsemblMetazoa"/>
        </authorList>
    </citation>
    <scope>IDENTIFICATION</scope>
</reference>
<evidence type="ECO:0000256" key="6">
    <source>
        <dbReference type="ARBA" id="ARBA00023065"/>
    </source>
</evidence>
<keyword evidence="11" id="KW-0407">Ion channel</keyword>
<name>T1G2N7_HELRO</name>
<dbReference type="eggNOG" id="KOG1054">
    <property type="taxonomic scope" value="Eukaryota"/>
</dbReference>
<reference evidence="17 19" key="2">
    <citation type="journal article" date="2013" name="Nature">
        <title>Insights into bilaterian evolution from three spiralian genomes.</title>
        <authorList>
            <person name="Simakov O."/>
            <person name="Marletaz F."/>
            <person name="Cho S.J."/>
            <person name="Edsinger-Gonzales E."/>
            <person name="Havlak P."/>
            <person name="Hellsten U."/>
            <person name="Kuo D.H."/>
            <person name="Larsson T."/>
            <person name="Lv J."/>
            <person name="Arendt D."/>
            <person name="Savage R."/>
            <person name="Osoegawa K."/>
            <person name="de Jong P."/>
            <person name="Grimwood J."/>
            <person name="Chapman J.A."/>
            <person name="Shapiro H."/>
            <person name="Aerts A."/>
            <person name="Otillar R.P."/>
            <person name="Terry A.Y."/>
            <person name="Boore J.L."/>
            <person name="Grigoriev I.V."/>
            <person name="Lindberg D.R."/>
            <person name="Seaver E.C."/>
            <person name="Weisblat D.A."/>
            <person name="Putnam N.H."/>
            <person name="Rokhsar D.S."/>
        </authorList>
    </citation>
    <scope>NUCLEOTIDE SEQUENCE</scope>
</reference>
<evidence type="ECO:0000256" key="10">
    <source>
        <dbReference type="ARBA" id="ARBA00023286"/>
    </source>
</evidence>
<feature type="site" description="Interaction with the cone snail toxin Con-ikot-ikot" evidence="13">
    <location>
        <position position="229"/>
    </location>
</feature>
<dbReference type="SMART" id="SM00079">
    <property type="entry name" value="PBPe"/>
    <property type="match status" value="1"/>
</dbReference>
<feature type="transmembrane region" description="Helical" evidence="15">
    <location>
        <begin position="82"/>
        <end position="104"/>
    </location>
</feature>
<dbReference type="Pfam" id="PF00060">
    <property type="entry name" value="Lig_chan"/>
    <property type="match status" value="1"/>
</dbReference>
<comment type="subcellular location">
    <subcellularLocation>
        <location evidence="1">Cell membrane</location>
        <topology evidence="1">Multi-pass membrane protein</topology>
    </subcellularLocation>
</comment>
<dbReference type="GO" id="GO:0008066">
    <property type="term" value="F:glutamate receptor activity"/>
    <property type="evidence" value="ECO:0000318"/>
    <property type="project" value="GO_Central"/>
</dbReference>
<evidence type="ECO:0000256" key="7">
    <source>
        <dbReference type="ARBA" id="ARBA00023136"/>
    </source>
</evidence>
<accession>T1G2N7</accession>
<evidence type="ECO:0000259" key="16">
    <source>
        <dbReference type="SMART" id="SM00079"/>
    </source>
</evidence>
<evidence type="ECO:0000256" key="13">
    <source>
        <dbReference type="PIRSR" id="PIRSR601508-2"/>
    </source>
</evidence>
<keyword evidence="8" id="KW-0675">Receptor</keyword>
<evidence type="ECO:0000256" key="2">
    <source>
        <dbReference type="ARBA" id="ARBA00022448"/>
    </source>
</evidence>
<feature type="disulfide bond" evidence="14">
    <location>
        <begin position="195"/>
        <end position="250"/>
    </location>
</feature>
<keyword evidence="19" id="KW-1185">Reference proteome</keyword>
<reference evidence="19" key="1">
    <citation type="submission" date="2012-12" db="EMBL/GenBank/DDBJ databases">
        <authorList>
            <person name="Hellsten U."/>
            <person name="Grimwood J."/>
            <person name="Chapman J.A."/>
            <person name="Shapiro H."/>
            <person name="Aerts A."/>
            <person name="Otillar R.P."/>
            <person name="Terry A.Y."/>
            <person name="Boore J.L."/>
            <person name="Simakov O."/>
            <person name="Marletaz F."/>
            <person name="Cho S.-J."/>
            <person name="Edsinger-Gonzales E."/>
            <person name="Havlak P."/>
            <person name="Kuo D.-H."/>
            <person name="Larsson T."/>
            <person name="Lv J."/>
            <person name="Arendt D."/>
            <person name="Savage R."/>
            <person name="Osoegawa K."/>
            <person name="de Jong P."/>
            <person name="Lindberg D.R."/>
            <person name="Seaver E.C."/>
            <person name="Weisblat D.A."/>
            <person name="Putnam N.H."/>
            <person name="Grigoriev I.V."/>
            <person name="Rokhsar D.S."/>
        </authorList>
    </citation>
    <scope>NUCLEOTIDE SEQUENCE</scope>
</reference>
<feature type="binding site" evidence="12">
    <location>
        <position position="182"/>
    </location>
    <ligand>
        <name>L-glutamate</name>
        <dbReference type="ChEBI" id="CHEBI:29985"/>
    </ligand>
</feature>
<dbReference type="GO" id="GO:1904315">
    <property type="term" value="F:transmitter-gated monoatomic ion channel activity involved in regulation of postsynaptic membrane potential"/>
    <property type="evidence" value="ECO:0000318"/>
    <property type="project" value="GO_Central"/>
</dbReference>
<evidence type="ECO:0000256" key="1">
    <source>
        <dbReference type="ARBA" id="ARBA00004651"/>
    </source>
</evidence>
<keyword evidence="2" id="KW-0813">Transport</keyword>
<evidence type="ECO:0000313" key="19">
    <source>
        <dbReference type="Proteomes" id="UP000015101"/>
    </source>
</evidence>